<name>A0A644TZ03_9ZZZZ</name>
<proteinExistence type="predicted"/>
<evidence type="ECO:0000313" key="2">
    <source>
        <dbReference type="EMBL" id="MPL70871.1"/>
    </source>
</evidence>
<feature type="compositionally biased region" description="Low complexity" evidence="1">
    <location>
        <begin position="273"/>
        <end position="282"/>
    </location>
</feature>
<reference evidence="2" key="1">
    <citation type="submission" date="2019-08" db="EMBL/GenBank/DDBJ databases">
        <authorList>
            <person name="Kucharzyk K."/>
            <person name="Murdoch R.W."/>
            <person name="Higgins S."/>
            <person name="Loffler F."/>
        </authorList>
    </citation>
    <scope>NUCLEOTIDE SEQUENCE</scope>
</reference>
<gene>
    <name evidence="2" type="ORF">SDC9_16633</name>
</gene>
<protein>
    <recommendedName>
        <fullName evidence="3">PEGA domain-containing protein</fullName>
    </recommendedName>
</protein>
<evidence type="ECO:0008006" key="3">
    <source>
        <dbReference type="Google" id="ProtNLM"/>
    </source>
</evidence>
<organism evidence="2">
    <name type="scientific">bioreactor metagenome</name>
    <dbReference type="NCBI Taxonomy" id="1076179"/>
    <lineage>
        <taxon>unclassified sequences</taxon>
        <taxon>metagenomes</taxon>
        <taxon>ecological metagenomes</taxon>
    </lineage>
</organism>
<dbReference type="EMBL" id="VSSQ01000055">
    <property type="protein sequence ID" value="MPL70871.1"/>
    <property type="molecule type" value="Genomic_DNA"/>
</dbReference>
<sequence>MVVKKIFLAALLAGIFVGAAPTFSIRSPSISVSTKTVTSPGAGIVNISAIPSDAWISVDGGSASFAGWAGPLSPGQHSISAWAKDHYSSQFLLVVEENTSYTVSLELEPHTGFLALEIQPPDAEVFVDGQKIQGSLVEIPVGRRTIRIKKFGYDEHQLSLTVRWQRISVLNIGLKPSVFEVKAWSLRPEIFNPSNKGSYGRTVLSFSVTTPGKGLLEISDSSGIKRFERELPVFTTWSQRFVWQGRDDREAALPDGEYLFKISLWPLPESGAGAEKAPAAGGDSPAVDDVPSADDEPDNGATVSFTTRVRIDSSRIIAPSGAQAARPGLLYFPDPKIARLLPGSAEILGTYPRGASLALGFKLGPSTMMALEGSFDVAPAGGLGLSFLQGFAAGGKFDLGVLGRFAWNSDLSPSYPGAASEAEISLPLAASFGGLRFGAAPGLVYDFNTRDIEGRAGLGLWYENQSILTGISAQSDFGGAAPVSASNPLRLALEARVLLDSTPLTFMLRISGDLSPALSSPTASLGFGVVW</sequence>
<dbReference type="AlphaFoldDB" id="A0A644TZ03"/>
<evidence type="ECO:0000256" key="1">
    <source>
        <dbReference type="SAM" id="MobiDB-lite"/>
    </source>
</evidence>
<accession>A0A644TZ03</accession>
<feature type="region of interest" description="Disordered" evidence="1">
    <location>
        <begin position="273"/>
        <end position="301"/>
    </location>
</feature>
<comment type="caution">
    <text evidence="2">The sequence shown here is derived from an EMBL/GenBank/DDBJ whole genome shotgun (WGS) entry which is preliminary data.</text>
</comment>